<proteinExistence type="predicted"/>
<organism evidence="3 4">
    <name type="scientific">Streptomyces dioscori</name>
    <dbReference type="NCBI Taxonomy" id="2109333"/>
    <lineage>
        <taxon>Bacteria</taxon>
        <taxon>Bacillati</taxon>
        <taxon>Actinomycetota</taxon>
        <taxon>Actinomycetes</taxon>
        <taxon>Kitasatosporales</taxon>
        <taxon>Streptomycetaceae</taxon>
        <taxon>Streptomyces</taxon>
        <taxon>Streptomyces aurantiacus group</taxon>
    </lineage>
</organism>
<feature type="region of interest" description="Disordered" evidence="1">
    <location>
        <begin position="1"/>
        <end position="31"/>
    </location>
</feature>
<sequence>MKIQERTGAGNNRSSAPVQPTMGERLPSPPRERKPALAALAVLLILVGALGATMLVLRAGERVEVVKVTGDIQAGESVGDKVKAVLVADDAGINYVKWTQIKTLKKLKAKSTIYAGTLVIGQMFGTEASVPDGKAVVGLSLKEGQYPEGIEVGDLVAAYQVGNNTSANSGDKTDSGSTGSAGSSGSAGGAPIVDDARVTKVPDDSADSTISSTNKRVTVTVDESDAAALARAAAANEVALVKVPGN</sequence>
<feature type="compositionally biased region" description="Low complexity" evidence="1">
    <location>
        <begin position="175"/>
        <end position="184"/>
    </location>
</feature>
<feature type="region of interest" description="Disordered" evidence="1">
    <location>
        <begin position="165"/>
        <end position="193"/>
    </location>
</feature>
<feature type="compositionally biased region" description="Polar residues" evidence="1">
    <location>
        <begin position="9"/>
        <end position="18"/>
    </location>
</feature>
<accession>A0A2P8PXQ0</accession>
<dbReference type="RefSeq" id="WP_107020897.1">
    <property type="nucleotide sequence ID" value="NZ_KZ679054.1"/>
</dbReference>
<dbReference type="OrthoDB" id="3852227at2"/>
<protein>
    <recommendedName>
        <fullName evidence="5">SAF domain-containing protein</fullName>
    </recommendedName>
</protein>
<keyword evidence="2" id="KW-0812">Transmembrane</keyword>
<dbReference type="Proteomes" id="UP000240429">
    <property type="component" value="Unassembled WGS sequence"/>
</dbReference>
<evidence type="ECO:0000313" key="3">
    <source>
        <dbReference type="EMBL" id="PSM38777.1"/>
    </source>
</evidence>
<keyword evidence="2" id="KW-1133">Transmembrane helix</keyword>
<evidence type="ECO:0000313" key="4">
    <source>
        <dbReference type="Proteomes" id="UP000240429"/>
    </source>
</evidence>
<reference evidence="3 4" key="1">
    <citation type="submission" date="2018-03" db="EMBL/GenBank/DDBJ databases">
        <title>Streptomyces dioscori sp. nov., a novel endophytic actinobacterium isolated from bulbil of Dioscorea bulbifera L.</title>
        <authorList>
            <person name="Zhikuan W."/>
        </authorList>
    </citation>
    <scope>NUCLEOTIDE SEQUENCE [LARGE SCALE GENOMIC DNA]</scope>
    <source>
        <strain evidence="3 4">A217</strain>
    </source>
</reference>
<dbReference type="EMBL" id="PYBJ01000028">
    <property type="protein sequence ID" value="PSM38777.1"/>
    <property type="molecule type" value="Genomic_DNA"/>
</dbReference>
<feature type="transmembrane region" description="Helical" evidence="2">
    <location>
        <begin position="36"/>
        <end position="57"/>
    </location>
</feature>
<evidence type="ECO:0008006" key="5">
    <source>
        <dbReference type="Google" id="ProtNLM"/>
    </source>
</evidence>
<keyword evidence="4" id="KW-1185">Reference proteome</keyword>
<comment type="caution">
    <text evidence="3">The sequence shown here is derived from an EMBL/GenBank/DDBJ whole genome shotgun (WGS) entry which is preliminary data.</text>
</comment>
<dbReference type="AlphaFoldDB" id="A0A2P8PXQ0"/>
<gene>
    <name evidence="3" type="ORF">C6Y14_34945</name>
</gene>
<name>A0A2P8PXQ0_9ACTN</name>
<evidence type="ECO:0000256" key="1">
    <source>
        <dbReference type="SAM" id="MobiDB-lite"/>
    </source>
</evidence>
<keyword evidence="2" id="KW-0472">Membrane</keyword>
<evidence type="ECO:0000256" key="2">
    <source>
        <dbReference type="SAM" id="Phobius"/>
    </source>
</evidence>